<organism evidence="2 3">
    <name type="scientific">Panaeolus cyanescens</name>
    <dbReference type="NCBI Taxonomy" id="181874"/>
    <lineage>
        <taxon>Eukaryota</taxon>
        <taxon>Fungi</taxon>
        <taxon>Dikarya</taxon>
        <taxon>Basidiomycota</taxon>
        <taxon>Agaricomycotina</taxon>
        <taxon>Agaricomycetes</taxon>
        <taxon>Agaricomycetidae</taxon>
        <taxon>Agaricales</taxon>
        <taxon>Agaricineae</taxon>
        <taxon>Galeropsidaceae</taxon>
        <taxon>Panaeolus</taxon>
    </lineage>
</organism>
<accession>A0A409VR96</accession>
<dbReference type="InParanoid" id="A0A409VR96"/>
<name>A0A409VR96_9AGAR</name>
<evidence type="ECO:0000313" key="3">
    <source>
        <dbReference type="Proteomes" id="UP000284842"/>
    </source>
</evidence>
<dbReference type="Proteomes" id="UP000284842">
    <property type="component" value="Unassembled WGS sequence"/>
</dbReference>
<gene>
    <name evidence="2" type="ORF">CVT24_007695</name>
</gene>
<keyword evidence="3" id="KW-1185">Reference proteome</keyword>
<dbReference type="EMBL" id="NHTK01005999">
    <property type="protein sequence ID" value="PPQ68810.1"/>
    <property type="molecule type" value="Genomic_DNA"/>
</dbReference>
<dbReference type="OrthoDB" id="2404451at2759"/>
<dbReference type="AlphaFoldDB" id="A0A409VR96"/>
<feature type="compositionally biased region" description="Acidic residues" evidence="1">
    <location>
        <begin position="163"/>
        <end position="217"/>
    </location>
</feature>
<evidence type="ECO:0000256" key="1">
    <source>
        <dbReference type="SAM" id="MobiDB-lite"/>
    </source>
</evidence>
<evidence type="ECO:0000313" key="2">
    <source>
        <dbReference type="EMBL" id="PPQ68810.1"/>
    </source>
</evidence>
<sequence length="1071" mass="121390">MSASPDFIDTSQPSTKMVHCDCGCDQTVSYATRKAHREGKGPLLLQAQRLANKRFHTGNNAEMDIDIPASFESGHSTPTSNVDEPMDQDAHDHNAGGDSPQGTMATDPFGISVAESTQRTLQQEYSHRLVGAKKARWPVVAHLVGNQANHPKHVFVADHPSDDDIGESSEEEEDDLPPPLTDSDDSEEDEIDDWNDDDDGDGEEGHGDEEMDGEEDDARIRNNTDNETEDGDIQMETAVVLNALPVLSVENEEDLVAASAFAARREAAEAVARRIHDSEAQGISERDAEILRTFVLKVEDHLSQSTFGRLPQAYPNHDHLSLKLTTKRARLVSGFDAVQYHCCINSCICFVGPYANLTQCPHCKEDRFTSRNGPRNHFDYIPLIPRLTAMISNTAHAELMTYRAKHKHRKGIIADIFDGTHYRELCGTPLADGGRNHFSDPRDIALGLSTDGFGPHRRRKKTCWPIILLNYNLPPTVRVQKKYIINIGTVPGPKKPQDWDSFFWPLAQELLELEAGVEAFDALSKSLFKLRAHLLVAFGDMPAVSLIMRMKGQNGISPCRFCLIKGNTGGGRTNYIPLCRHGLDEDDYDASNLPMRSHQGFMDHIAQIEGAATTAQRDLLATEYGIKGMPLLNDLSSIYFPDSFPLDFMHLIWENLIPNLIRFWKKEFKDLDHKRMGYVISTNDWNAIGLASGTSGRTIPSAFGAPIPNLATQQYYMTAEMYSNWTLFVAPIVLRDRFPDKVYYTHFMQLHRLLKLCLDLELTDEEINTIQKGFEEWVDEYERLYYRYDKTRLSACPLTIHALLHISWGIRMAGPIGGYWAFVMERHCNTLLPAVRNRRHPYPSISRFVTASAQLDQIRLMYDADGQLDLDPVKPEPKTVVYRRYSKYRLLQPRRKEHLSDALKNLVWVSLVTRFTTTENPITRNTVRDLVPLEDEVVQFGKVRIGDGAEQISGCDFVSKREDSRDSTFLKYVQLVDKRAHRRGASVFVEQEFFGQLKRILVIDLPKLPQINVKKAQTIVFALVQIATTEKKYGFHSFKRMGRNDLVDLKTVKCVVGRVWDREQWTIVDRT</sequence>
<comment type="caution">
    <text evidence="2">The sequence shown here is derived from an EMBL/GenBank/DDBJ whole genome shotgun (WGS) entry which is preliminary data.</text>
</comment>
<protein>
    <recommendedName>
        <fullName evidence="4">Transposase family Tnp2 protein</fullName>
    </recommendedName>
</protein>
<proteinExistence type="predicted"/>
<reference evidence="2 3" key="1">
    <citation type="journal article" date="2018" name="Evol. Lett.">
        <title>Horizontal gene cluster transfer increased hallucinogenic mushroom diversity.</title>
        <authorList>
            <person name="Reynolds H.T."/>
            <person name="Vijayakumar V."/>
            <person name="Gluck-Thaler E."/>
            <person name="Korotkin H.B."/>
            <person name="Matheny P.B."/>
            <person name="Slot J.C."/>
        </authorList>
    </citation>
    <scope>NUCLEOTIDE SEQUENCE [LARGE SCALE GENOMIC DNA]</scope>
    <source>
        <strain evidence="2 3">2629</strain>
    </source>
</reference>
<feature type="region of interest" description="Disordered" evidence="1">
    <location>
        <begin position="69"/>
        <end position="108"/>
    </location>
</feature>
<dbReference type="PANTHER" id="PTHR46579:SF1">
    <property type="entry name" value="F5_8 TYPE C DOMAIN-CONTAINING PROTEIN"/>
    <property type="match status" value="1"/>
</dbReference>
<feature type="region of interest" description="Disordered" evidence="1">
    <location>
        <begin position="151"/>
        <end position="233"/>
    </location>
</feature>
<feature type="compositionally biased region" description="Polar residues" evidence="1">
    <location>
        <begin position="73"/>
        <end position="82"/>
    </location>
</feature>
<dbReference type="PANTHER" id="PTHR46579">
    <property type="entry name" value="F5/8 TYPE C DOMAIN-CONTAINING PROTEIN-RELATED"/>
    <property type="match status" value="1"/>
</dbReference>
<dbReference type="Pfam" id="PF02992">
    <property type="entry name" value="Transposase_21"/>
    <property type="match status" value="1"/>
</dbReference>
<evidence type="ECO:0008006" key="4">
    <source>
        <dbReference type="Google" id="ProtNLM"/>
    </source>
</evidence>
<dbReference type="InterPro" id="IPR004242">
    <property type="entry name" value="Transposase_21"/>
</dbReference>